<evidence type="ECO:0000256" key="1">
    <source>
        <dbReference type="SAM" id="MobiDB-lite"/>
    </source>
</evidence>
<dbReference type="GO" id="GO:0003676">
    <property type="term" value="F:nucleic acid binding"/>
    <property type="evidence" value="ECO:0007669"/>
    <property type="project" value="InterPro"/>
</dbReference>
<keyword evidence="4" id="KW-1185">Reference proteome</keyword>
<dbReference type="Proteomes" id="UP001341281">
    <property type="component" value="Chromosome 08"/>
</dbReference>
<dbReference type="InterPro" id="IPR036397">
    <property type="entry name" value="RNaseH_sf"/>
</dbReference>
<evidence type="ECO:0000313" key="4">
    <source>
        <dbReference type="Proteomes" id="UP001341281"/>
    </source>
</evidence>
<dbReference type="PANTHER" id="PTHR47169">
    <property type="entry name" value="OS01G0541250 PROTEIN"/>
    <property type="match status" value="1"/>
</dbReference>
<dbReference type="PANTHER" id="PTHR47169:SF2">
    <property type="entry name" value="OS01G0541250 PROTEIN"/>
    <property type="match status" value="1"/>
</dbReference>
<dbReference type="EMBL" id="CP144752">
    <property type="protein sequence ID" value="WVZ91009.1"/>
    <property type="molecule type" value="Genomic_DNA"/>
</dbReference>
<feature type="domain" description="DUF7769" evidence="2">
    <location>
        <begin position="99"/>
        <end position="152"/>
    </location>
</feature>
<dbReference type="InterPro" id="IPR056671">
    <property type="entry name" value="DUF7769"/>
</dbReference>
<feature type="compositionally biased region" description="Pro residues" evidence="1">
    <location>
        <begin position="16"/>
        <end position="29"/>
    </location>
</feature>
<reference evidence="3 4" key="1">
    <citation type="submission" date="2024-02" db="EMBL/GenBank/DDBJ databases">
        <title>High-quality chromosome-scale genome assembly of Pensacola bahiagrass (Paspalum notatum Flugge var. saurae).</title>
        <authorList>
            <person name="Vega J.M."/>
            <person name="Podio M."/>
            <person name="Orjuela J."/>
            <person name="Siena L.A."/>
            <person name="Pessino S.C."/>
            <person name="Combes M.C."/>
            <person name="Mariac C."/>
            <person name="Albertini E."/>
            <person name="Pupilli F."/>
            <person name="Ortiz J.P.A."/>
            <person name="Leblanc O."/>
        </authorList>
    </citation>
    <scope>NUCLEOTIDE SEQUENCE [LARGE SCALE GENOMIC DNA]</scope>
    <source>
        <strain evidence="3">R1</strain>
        <tissue evidence="3">Leaf</tissue>
    </source>
</reference>
<dbReference type="Pfam" id="PF24964">
    <property type="entry name" value="DUF7769"/>
    <property type="match status" value="1"/>
</dbReference>
<accession>A0AAQ3UG06</accession>
<organism evidence="3 4">
    <name type="scientific">Paspalum notatum var. saurae</name>
    <dbReference type="NCBI Taxonomy" id="547442"/>
    <lineage>
        <taxon>Eukaryota</taxon>
        <taxon>Viridiplantae</taxon>
        <taxon>Streptophyta</taxon>
        <taxon>Embryophyta</taxon>
        <taxon>Tracheophyta</taxon>
        <taxon>Spermatophyta</taxon>
        <taxon>Magnoliopsida</taxon>
        <taxon>Liliopsida</taxon>
        <taxon>Poales</taxon>
        <taxon>Poaceae</taxon>
        <taxon>PACMAD clade</taxon>
        <taxon>Panicoideae</taxon>
        <taxon>Andropogonodae</taxon>
        <taxon>Paspaleae</taxon>
        <taxon>Paspalinae</taxon>
        <taxon>Paspalum</taxon>
    </lineage>
</organism>
<evidence type="ECO:0000259" key="2">
    <source>
        <dbReference type="Pfam" id="PF24964"/>
    </source>
</evidence>
<feature type="region of interest" description="Disordered" evidence="1">
    <location>
        <begin position="1"/>
        <end position="35"/>
    </location>
</feature>
<protein>
    <recommendedName>
        <fullName evidence="2">DUF7769 domain-containing protein</fullName>
    </recommendedName>
</protein>
<evidence type="ECO:0000313" key="3">
    <source>
        <dbReference type="EMBL" id="WVZ91009.1"/>
    </source>
</evidence>
<sequence length="376" mass="42566">MDLNIEPAGDIDLNLEPPPQEGAPPPQEAAPPQHEIDDNGNGFFGMLDLNMEPEQPQDDAIGNMVQDVIIDDNNNVMQGGIDLNFAPPEQAARGRKDVPNEVRNLIFQTCLARSTNGKLKRHVTKDVAQRFRVGIQVVQRIWKKGKSDLAQGIVVDVSNKRRKCGRKEIPIDLSVLRSVPFKDRTTIEDVCAILHISKSKLLRLKRKGVIKRHSNSIKPYLTEANKKTRLQWALDMIDPSSMPDNPMFKGLFDVVYIDEKWFYLTRKSEGYYMKKVPHRTCKSKNNIPKIMFPYKKAAKTIADLVPIVQQEYSTRKANRIFLTLHGVLKEAMKTGGGNKFKIPHMKKGTLERLGRLPVQITCEHTLIAQAMSKLAE</sequence>
<proteinExistence type="predicted"/>
<dbReference type="AlphaFoldDB" id="A0AAQ3UG06"/>
<dbReference type="Gene3D" id="3.30.420.10">
    <property type="entry name" value="Ribonuclease H-like superfamily/Ribonuclease H"/>
    <property type="match status" value="1"/>
</dbReference>
<name>A0AAQ3UG06_PASNO</name>
<gene>
    <name evidence="3" type="ORF">U9M48_037242</name>
</gene>